<evidence type="ECO:0000256" key="1">
    <source>
        <dbReference type="SAM" id="MobiDB-lite"/>
    </source>
</evidence>
<proteinExistence type="predicted"/>
<feature type="region of interest" description="Disordered" evidence="1">
    <location>
        <begin position="1"/>
        <end position="24"/>
    </location>
</feature>
<feature type="region of interest" description="Disordered" evidence="1">
    <location>
        <begin position="52"/>
        <end position="106"/>
    </location>
</feature>
<comment type="caution">
    <text evidence="2">The sequence shown here is derived from an EMBL/GenBank/DDBJ whole genome shotgun (WGS) entry which is preliminary data.</text>
</comment>
<evidence type="ECO:0000313" key="3">
    <source>
        <dbReference type="Proteomes" id="UP000593571"/>
    </source>
</evidence>
<organism evidence="2 3">
    <name type="scientific">Rousettus aegyptiacus</name>
    <name type="common">Egyptian fruit bat</name>
    <name type="synonym">Pteropus aegyptiacus</name>
    <dbReference type="NCBI Taxonomy" id="9407"/>
    <lineage>
        <taxon>Eukaryota</taxon>
        <taxon>Metazoa</taxon>
        <taxon>Chordata</taxon>
        <taxon>Craniata</taxon>
        <taxon>Vertebrata</taxon>
        <taxon>Euteleostomi</taxon>
        <taxon>Mammalia</taxon>
        <taxon>Eutheria</taxon>
        <taxon>Laurasiatheria</taxon>
        <taxon>Chiroptera</taxon>
        <taxon>Yinpterochiroptera</taxon>
        <taxon>Pteropodoidea</taxon>
        <taxon>Pteropodidae</taxon>
        <taxon>Rousettinae</taxon>
        <taxon>Rousettus</taxon>
    </lineage>
</organism>
<feature type="compositionally biased region" description="Basic and acidic residues" evidence="1">
    <location>
        <begin position="8"/>
        <end position="18"/>
    </location>
</feature>
<name>A0A7J8IP55_ROUAE</name>
<evidence type="ECO:0000313" key="2">
    <source>
        <dbReference type="EMBL" id="KAF6485672.1"/>
    </source>
</evidence>
<dbReference type="AlphaFoldDB" id="A0A7J8IP55"/>
<protein>
    <submittedName>
        <fullName evidence="2">Uncharacterized protein</fullName>
    </submittedName>
</protein>
<accession>A0A7J8IP55</accession>
<gene>
    <name evidence="2" type="ORF">HJG63_010803</name>
</gene>
<keyword evidence="3" id="KW-1185">Reference proteome</keyword>
<dbReference type="Proteomes" id="UP000593571">
    <property type="component" value="Unassembled WGS sequence"/>
</dbReference>
<dbReference type="EMBL" id="JACASE010000003">
    <property type="protein sequence ID" value="KAF6485672.1"/>
    <property type="molecule type" value="Genomic_DNA"/>
</dbReference>
<sequence>MHLARGGTRKESTKKETQISKVHGCKTAPRFLRLPQLRRPASVKSIRSQRLHPLASEAQTVTRDTTFDKRPGAPARCSPRHERVTPDDVSALQTSPRHKSHLHRQTGSSARSRTFFFLPFLCLSFPNRNKIAPTAEAEAVAPILMNSYPG</sequence>
<reference evidence="2 3" key="1">
    <citation type="journal article" date="2020" name="Nature">
        <title>Six reference-quality genomes reveal evolution of bat adaptations.</title>
        <authorList>
            <person name="Jebb D."/>
            <person name="Huang Z."/>
            <person name="Pippel M."/>
            <person name="Hughes G.M."/>
            <person name="Lavrichenko K."/>
            <person name="Devanna P."/>
            <person name="Winkler S."/>
            <person name="Jermiin L.S."/>
            <person name="Skirmuntt E.C."/>
            <person name="Katzourakis A."/>
            <person name="Burkitt-Gray L."/>
            <person name="Ray D.A."/>
            <person name="Sullivan K.A.M."/>
            <person name="Roscito J.G."/>
            <person name="Kirilenko B.M."/>
            <person name="Davalos L.M."/>
            <person name="Corthals A.P."/>
            <person name="Power M.L."/>
            <person name="Jones G."/>
            <person name="Ransome R.D."/>
            <person name="Dechmann D.K.N."/>
            <person name="Locatelli A.G."/>
            <person name="Puechmaille S.J."/>
            <person name="Fedrigo O."/>
            <person name="Jarvis E.D."/>
            <person name="Hiller M."/>
            <person name="Vernes S.C."/>
            <person name="Myers E.W."/>
            <person name="Teeling E.C."/>
        </authorList>
    </citation>
    <scope>NUCLEOTIDE SEQUENCE [LARGE SCALE GENOMIC DNA]</scope>
    <source>
        <strain evidence="2">MRouAeg1</strain>
        <tissue evidence="2">Muscle</tissue>
    </source>
</reference>